<gene>
    <name evidence="1" type="ORF">C4532_16380</name>
</gene>
<organism evidence="1 2">
    <name type="scientific">Candidatus Abyssobacteria bacterium SURF_17</name>
    <dbReference type="NCBI Taxonomy" id="2093361"/>
    <lineage>
        <taxon>Bacteria</taxon>
        <taxon>Pseudomonadati</taxon>
        <taxon>Candidatus Hydrogenedentota</taxon>
        <taxon>Candidatus Abyssobacteria</taxon>
    </lineage>
</organism>
<protein>
    <submittedName>
        <fullName evidence="1">Uncharacterized protein</fullName>
    </submittedName>
</protein>
<dbReference type="Proteomes" id="UP000285961">
    <property type="component" value="Unassembled WGS sequence"/>
</dbReference>
<name>A0A419ERU7_9BACT</name>
<comment type="caution">
    <text evidence="1">The sequence shown here is derived from an EMBL/GenBank/DDBJ whole genome shotgun (WGS) entry which is preliminary data.</text>
</comment>
<dbReference type="AlphaFoldDB" id="A0A419ERU7"/>
<evidence type="ECO:0000313" key="1">
    <source>
        <dbReference type="EMBL" id="RJP66261.1"/>
    </source>
</evidence>
<proteinExistence type="predicted"/>
<sequence>MQEEFCFPTNHPDGRCGRTFMRALSLALFLMLIPAMAVFAEDVAEGLTQEAVGEASDEETNRQFGLWPFLSVVETPTSHEFSLRPFYTSREWANGSEKKVQALWPIYLYKRSEEDVTIRILPLYTFSRDVYRYEDSYEYESEYMLFPLLFGGDSSDEGGYFAFFPFGGTLKNFLGRDEVNFFLFPLYLDYSKDELYQRNYLWPVLSFSSGGDYNGFRLWPLFGHFEKRGEYRREFVLWPFYHRQRFDLNNDTPGERMLVLPFYAREDSQRRSYRAFLWPFFTYENNYAKNFEQRETPWPFVVRTRGEHIHRNQFWPLYGHTQTDDTQKDFVLWPFWHQRVFELEGDAKRHERFLMPFVSSTAEVSESQGVLKSKFKLWPLFRSRKHDDGTTDFRMFSLLWFEDEQGFEFQYSPLWTIYERESRPDGTGHTYALWRLFRHERSPEGAETLVPLLFSHTENTASDSEETAVLGGLFGTSRAGEERTTRLLYFIDIHH</sequence>
<dbReference type="EMBL" id="QZKI01000118">
    <property type="protein sequence ID" value="RJP66261.1"/>
    <property type="molecule type" value="Genomic_DNA"/>
</dbReference>
<accession>A0A419ERU7</accession>
<evidence type="ECO:0000313" key="2">
    <source>
        <dbReference type="Proteomes" id="UP000285961"/>
    </source>
</evidence>
<reference evidence="1 2" key="1">
    <citation type="journal article" date="2017" name="ISME J.">
        <title>Energy and carbon metabolisms in a deep terrestrial subsurface fluid microbial community.</title>
        <authorList>
            <person name="Momper L."/>
            <person name="Jungbluth S.P."/>
            <person name="Lee M.D."/>
            <person name="Amend J.P."/>
        </authorList>
    </citation>
    <scope>NUCLEOTIDE SEQUENCE [LARGE SCALE GENOMIC DNA]</scope>
    <source>
        <strain evidence="1">SURF_17</strain>
    </source>
</reference>